<evidence type="ECO:0000313" key="2">
    <source>
        <dbReference type="EMBL" id="GAA3913958.1"/>
    </source>
</evidence>
<reference evidence="3" key="1">
    <citation type="journal article" date="2019" name="Int. J. Syst. Evol. Microbiol.">
        <title>The Global Catalogue of Microorganisms (GCM) 10K type strain sequencing project: providing services to taxonomists for standard genome sequencing and annotation.</title>
        <authorList>
            <consortium name="The Broad Institute Genomics Platform"/>
            <consortium name="The Broad Institute Genome Sequencing Center for Infectious Disease"/>
            <person name="Wu L."/>
            <person name="Ma J."/>
        </authorList>
    </citation>
    <scope>NUCLEOTIDE SEQUENCE [LARGE SCALE GENOMIC DNA]</scope>
    <source>
        <strain evidence="3">JCM 16916</strain>
    </source>
</reference>
<organism evidence="2 3">
    <name type="scientific">Luteimonas lutimaris</name>
    <dbReference type="NCBI Taxonomy" id="698645"/>
    <lineage>
        <taxon>Bacteria</taxon>
        <taxon>Pseudomonadati</taxon>
        <taxon>Pseudomonadota</taxon>
        <taxon>Gammaproteobacteria</taxon>
        <taxon>Lysobacterales</taxon>
        <taxon>Lysobacteraceae</taxon>
        <taxon>Luteimonas</taxon>
    </lineage>
</organism>
<gene>
    <name evidence="2" type="ORF">GCM10022229_03630</name>
</gene>
<protein>
    <submittedName>
        <fullName evidence="2">Uncharacterized protein</fullName>
    </submittedName>
</protein>
<dbReference type="Proteomes" id="UP001501727">
    <property type="component" value="Unassembled WGS sequence"/>
</dbReference>
<accession>A0ABP7M323</accession>
<feature type="region of interest" description="Disordered" evidence="1">
    <location>
        <begin position="24"/>
        <end position="51"/>
    </location>
</feature>
<proteinExistence type="predicted"/>
<evidence type="ECO:0000256" key="1">
    <source>
        <dbReference type="SAM" id="MobiDB-lite"/>
    </source>
</evidence>
<dbReference type="EMBL" id="BAAAZU010000001">
    <property type="protein sequence ID" value="GAA3913958.1"/>
    <property type="molecule type" value="Genomic_DNA"/>
</dbReference>
<evidence type="ECO:0000313" key="3">
    <source>
        <dbReference type="Proteomes" id="UP001501727"/>
    </source>
</evidence>
<keyword evidence="3" id="KW-1185">Reference proteome</keyword>
<sequence>MEMMLILAILAIGAVRLVRIDDESSDRDARDAQGGTGFAEEPQRSGAGFADSINPATGLPMLLDGPGGFDIDGNMWGFDDETLSMHRHPADRLLLDGAFGDYSSGPRINPATGLPMISDSPASFDVGGNPYGSRSDDVFSHDSPFGSDFGSGSHGISDFHDSFGSGSGSMDSFGSGSSGSGFGSDW</sequence>
<name>A0ABP7M323_9GAMM</name>
<dbReference type="RefSeq" id="WP_344758205.1">
    <property type="nucleotide sequence ID" value="NZ_BAAAZU010000001.1"/>
</dbReference>
<comment type="caution">
    <text evidence="2">The sequence shown here is derived from an EMBL/GenBank/DDBJ whole genome shotgun (WGS) entry which is preliminary data.</text>
</comment>